<dbReference type="PANTHER" id="PTHR30537">
    <property type="entry name" value="HTH-TYPE TRANSCRIPTIONAL REGULATOR"/>
    <property type="match status" value="1"/>
</dbReference>
<dbReference type="Pfam" id="PF03466">
    <property type="entry name" value="LysR_substrate"/>
    <property type="match status" value="1"/>
</dbReference>
<protein>
    <submittedName>
        <fullName evidence="6">LysR family transcriptional regulator</fullName>
    </submittedName>
</protein>
<dbReference type="SUPFAM" id="SSF53850">
    <property type="entry name" value="Periplasmic binding protein-like II"/>
    <property type="match status" value="1"/>
</dbReference>
<proteinExistence type="inferred from homology"/>
<dbReference type="InterPro" id="IPR005119">
    <property type="entry name" value="LysR_subst-bd"/>
</dbReference>
<evidence type="ECO:0000256" key="1">
    <source>
        <dbReference type="ARBA" id="ARBA00009437"/>
    </source>
</evidence>
<evidence type="ECO:0000256" key="4">
    <source>
        <dbReference type="ARBA" id="ARBA00023163"/>
    </source>
</evidence>
<dbReference type="Gene3D" id="3.40.190.290">
    <property type="match status" value="1"/>
</dbReference>
<comment type="caution">
    <text evidence="6">The sequence shown here is derived from an EMBL/GenBank/DDBJ whole genome shotgun (WGS) entry which is preliminary data.</text>
</comment>
<keyword evidence="4" id="KW-0804">Transcription</keyword>
<dbReference type="Pfam" id="PF00126">
    <property type="entry name" value="HTH_1"/>
    <property type="match status" value="1"/>
</dbReference>
<accession>A0ABX0P9X4</accession>
<dbReference type="CDD" id="cd08477">
    <property type="entry name" value="PBP2_CrgA_like_8"/>
    <property type="match status" value="1"/>
</dbReference>
<dbReference type="InterPro" id="IPR000847">
    <property type="entry name" value="LysR_HTH_N"/>
</dbReference>
<sequence>MDLLDSMKVYVLTVEKGSLSAAADACGMSATMAGNHVRALEERLGMQLMHRTTRRQHVTAFGEDYYARCKEILRLVAETDAQASAMRLAPAGTLRVSAPVTFGVEALAPALPDYLARYPEVDVELDIADRIVDLMDGGCEAAIRIGQLAPDSGLVARPLAPYRLMLCASPDYLARRGMPQTPSDLAHHDCLSFGAANINQWRFQRDDDVCQVPVQGRVKINNGQALRTAALQGLGVVLQPTILLEADVRAGRLVQLFPDFELPGRPVHVVYLPHRYRSPKLRSFIDFVIERFGDAASTLSTRTP</sequence>
<feature type="domain" description="HTH lysR-type" evidence="5">
    <location>
        <begin position="1"/>
        <end position="59"/>
    </location>
</feature>
<evidence type="ECO:0000256" key="2">
    <source>
        <dbReference type="ARBA" id="ARBA00023015"/>
    </source>
</evidence>
<organism evidence="6 7">
    <name type="scientific">Telluria antibiotica</name>
    <dbReference type="NCBI Taxonomy" id="2717319"/>
    <lineage>
        <taxon>Bacteria</taxon>
        <taxon>Pseudomonadati</taxon>
        <taxon>Pseudomonadota</taxon>
        <taxon>Betaproteobacteria</taxon>
        <taxon>Burkholderiales</taxon>
        <taxon>Oxalobacteraceae</taxon>
        <taxon>Telluria group</taxon>
        <taxon>Telluria</taxon>
    </lineage>
</organism>
<dbReference type="RefSeq" id="WP_166857864.1">
    <property type="nucleotide sequence ID" value="NZ_JAAQOM010000003.1"/>
</dbReference>
<evidence type="ECO:0000313" key="7">
    <source>
        <dbReference type="Proteomes" id="UP000716322"/>
    </source>
</evidence>
<name>A0ABX0P9X4_9BURK</name>
<dbReference type="SUPFAM" id="SSF46785">
    <property type="entry name" value="Winged helix' DNA-binding domain"/>
    <property type="match status" value="1"/>
</dbReference>
<evidence type="ECO:0000256" key="3">
    <source>
        <dbReference type="ARBA" id="ARBA00023125"/>
    </source>
</evidence>
<dbReference type="Proteomes" id="UP000716322">
    <property type="component" value="Unassembled WGS sequence"/>
</dbReference>
<dbReference type="InterPro" id="IPR036388">
    <property type="entry name" value="WH-like_DNA-bd_sf"/>
</dbReference>
<dbReference type="EMBL" id="JAAQOM010000003">
    <property type="protein sequence ID" value="NIA53368.1"/>
    <property type="molecule type" value="Genomic_DNA"/>
</dbReference>
<dbReference type="PANTHER" id="PTHR30537:SF5">
    <property type="entry name" value="HTH-TYPE TRANSCRIPTIONAL ACTIVATOR TTDR-RELATED"/>
    <property type="match status" value="1"/>
</dbReference>
<reference evidence="6 7" key="1">
    <citation type="submission" date="2020-03" db="EMBL/GenBank/DDBJ databases">
        <title>Genome sequence of strain Massilia sp. TW-1.</title>
        <authorList>
            <person name="Chaudhary D.K."/>
        </authorList>
    </citation>
    <scope>NUCLEOTIDE SEQUENCE [LARGE SCALE GENOMIC DNA]</scope>
    <source>
        <strain evidence="6 7">TW-1</strain>
    </source>
</reference>
<evidence type="ECO:0000259" key="5">
    <source>
        <dbReference type="PROSITE" id="PS50931"/>
    </source>
</evidence>
<keyword evidence="7" id="KW-1185">Reference proteome</keyword>
<keyword evidence="3" id="KW-0238">DNA-binding</keyword>
<comment type="similarity">
    <text evidence="1">Belongs to the LysR transcriptional regulatory family.</text>
</comment>
<dbReference type="PROSITE" id="PS50931">
    <property type="entry name" value="HTH_LYSR"/>
    <property type="match status" value="1"/>
</dbReference>
<dbReference type="InterPro" id="IPR036390">
    <property type="entry name" value="WH_DNA-bd_sf"/>
</dbReference>
<dbReference type="InterPro" id="IPR058163">
    <property type="entry name" value="LysR-type_TF_proteobact-type"/>
</dbReference>
<evidence type="ECO:0000313" key="6">
    <source>
        <dbReference type="EMBL" id="NIA53368.1"/>
    </source>
</evidence>
<gene>
    <name evidence="6" type="ORF">HAV22_06840</name>
</gene>
<keyword evidence="2" id="KW-0805">Transcription regulation</keyword>
<dbReference type="Gene3D" id="1.10.10.10">
    <property type="entry name" value="Winged helix-like DNA-binding domain superfamily/Winged helix DNA-binding domain"/>
    <property type="match status" value="1"/>
</dbReference>